<proteinExistence type="predicted"/>
<name>A0ABP1PU78_9HEXA</name>
<evidence type="ECO:0000313" key="2">
    <source>
        <dbReference type="Proteomes" id="UP001642540"/>
    </source>
</evidence>
<evidence type="ECO:0000313" key="1">
    <source>
        <dbReference type="EMBL" id="CAL8077514.1"/>
    </source>
</evidence>
<protein>
    <submittedName>
        <fullName evidence="1">Uncharacterized protein</fullName>
    </submittedName>
</protein>
<dbReference type="EMBL" id="CAXLJM020000013">
    <property type="protein sequence ID" value="CAL8077514.1"/>
    <property type="molecule type" value="Genomic_DNA"/>
</dbReference>
<accession>A0ABP1PU78</accession>
<comment type="caution">
    <text evidence="1">The sequence shown here is derived from an EMBL/GenBank/DDBJ whole genome shotgun (WGS) entry which is preliminary data.</text>
</comment>
<reference evidence="1 2" key="1">
    <citation type="submission" date="2024-08" db="EMBL/GenBank/DDBJ databases">
        <authorList>
            <person name="Cucini C."/>
            <person name="Frati F."/>
        </authorList>
    </citation>
    <scope>NUCLEOTIDE SEQUENCE [LARGE SCALE GENOMIC DNA]</scope>
</reference>
<dbReference type="Proteomes" id="UP001642540">
    <property type="component" value="Unassembled WGS sequence"/>
</dbReference>
<keyword evidence="2" id="KW-1185">Reference proteome</keyword>
<organism evidence="1 2">
    <name type="scientific">Orchesella dallaii</name>
    <dbReference type="NCBI Taxonomy" id="48710"/>
    <lineage>
        <taxon>Eukaryota</taxon>
        <taxon>Metazoa</taxon>
        <taxon>Ecdysozoa</taxon>
        <taxon>Arthropoda</taxon>
        <taxon>Hexapoda</taxon>
        <taxon>Collembola</taxon>
        <taxon>Entomobryomorpha</taxon>
        <taxon>Entomobryoidea</taxon>
        <taxon>Orchesellidae</taxon>
        <taxon>Orchesellinae</taxon>
        <taxon>Orchesella</taxon>
    </lineage>
</organism>
<gene>
    <name evidence="1" type="ORF">ODALV1_LOCUS3833</name>
</gene>
<sequence length="100" mass="11697">MASQDVIKLKIKLPVGITVGSRKEIVIKLPPKDLSLTWMDLFKKSKLDKKFKKLLEKDRRKYNIVDNRNAEWILSDKVKSFILSFSRSMKEYKASLVVKI</sequence>